<dbReference type="InterPro" id="IPR010982">
    <property type="entry name" value="Lambda_DNA-bd_dom_sf"/>
</dbReference>
<evidence type="ECO:0000313" key="3">
    <source>
        <dbReference type="Proteomes" id="UP000322139"/>
    </source>
</evidence>
<dbReference type="Proteomes" id="UP000322139">
    <property type="component" value="Unassembled WGS sequence"/>
</dbReference>
<dbReference type="RefSeq" id="WP_148975485.1">
    <property type="nucleotide sequence ID" value="NZ_VTER01000007.1"/>
</dbReference>
<accession>A0A5D4RB19</accession>
<dbReference type="EMBL" id="VTER01000007">
    <property type="protein sequence ID" value="TYS46742.1"/>
    <property type="molecule type" value="Genomic_DNA"/>
</dbReference>
<dbReference type="AlphaFoldDB" id="A0A5D4RB19"/>
<organism evidence="2 3">
    <name type="scientific">Bacillus infantis</name>
    <dbReference type="NCBI Taxonomy" id="324767"/>
    <lineage>
        <taxon>Bacteria</taxon>
        <taxon>Bacillati</taxon>
        <taxon>Bacillota</taxon>
        <taxon>Bacilli</taxon>
        <taxon>Bacillales</taxon>
        <taxon>Bacillaceae</taxon>
        <taxon>Bacillus</taxon>
    </lineage>
</organism>
<dbReference type="SUPFAM" id="SSF47413">
    <property type="entry name" value="lambda repressor-like DNA-binding domains"/>
    <property type="match status" value="1"/>
</dbReference>
<name>A0A5D4RB19_9BACI</name>
<dbReference type="Pfam" id="PF13443">
    <property type="entry name" value="HTH_26"/>
    <property type="match status" value="1"/>
</dbReference>
<proteinExistence type="predicted"/>
<protein>
    <submittedName>
        <fullName evidence="2">Helix-turn-helix domain-containing protein</fullName>
    </submittedName>
</protein>
<evidence type="ECO:0000313" key="2">
    <source>
        <dbReference type="EMBL" id="TYS46742.1"/>
    </source>
</evidence>
<comment type="caution">
    <text evidence="2">The sequence shown here is derived from an EMBL/GenBank/DDBJ whole genome shotgun (WGS) entry which is preliminary data.</text>
</comment>
<dbReference type="GO" id="GO:0003677">
    <property type="term" value="F:DNA binding"/>
    <property type="evidence" value="ECO:0007669"/>
    <property type="project" value="InterPro"/>
</dbReference>
<feature type="domain" description="HTH cro/C1-type" evidence="1">
    <location>
        <begin position="24"/>
        <end position="77"/>
    </location>
</feature>
<reference evidence="2 3" key="1">
    <citation type="submission" date="2019-08" db="EMBL/GenBank/DDBJ databases">
        <title>Bacillus genomes from the desert of Cuatro Cienegas, Coahuila.</title>
        <authorList>
            <person name="Olmedo-Alvarez G."/>
        </authorList>
    </citation>
    <scope>NUCLEOTIDE SEQUENCE [LARGE SCALE GENOMIC DNA]</scope>
    <source>
        <strain evidence="2 3">CH446_14T</strain>
    </source>
</reference>
<gene>
    <name evidence="2" type="ORF">FZD51_14820</name>
</gene>
<sequence length="82" mass="9343">MTEIKKRKKPETIRPSYKPMEITLIKRDKTRSHLRNELGISPSTLAKMSSNEYVALDVIGLICEYLSCTIGEVVEFVEIDGQ</sequence>
<evidence type="ECO:0000259" key="1">
    <source>
        <dbReference type="Pfam" id="PF13443"/>
    </source>
</evidence>
<dbReference type="InterPro" id="IPR001387">
    <property type="entry name" value="Cro/C1-type_HTH"/>
</dbReference>